<dbReference type="EMBL" id="WAJR01000025">
    <property type="protein sequence ID" value="KAB1638006.1"/>
    <property type="molecule type" value="Genomic_DNA"/>
</dbReference>
<evidence type="ECO:0000259" key="2">
    <source>
        <dbReference type="Pfam" id="PF13635"/>
    </source>
</evidence>
<organism evidence="3 4">
    <name type="scientific">Ellagibacter isourolithinifaciens</name>
    <dbReference type="NCBI Taxonomy" id="2137581"/>
    <lineage>
        <taxon>Bacteria</taxon>
        <taxon>Bacillati</taxon>
        <taxon>Actinomycetota</taxon>
        <taxon>Coriobacteriia</taxon>
        <taxon>Eggerthellales</taxon>
        <taxon>Eggerthellaceae</taxon>
        <taxon>Ellagibacter</taxon>
    </lineage>
</organism>
<sequence length="409" mass="46376">MEYAPRPTYENELRSLRDTEDIKVLVGVRRCGKSTLLRWLQGDLLDSGVGAGNVFYRRMDLFGMPTNPNAEWLVGEISAAIEKSDPLKPFYVLLDEIQDVDGWERVVRQLHTRPNTDVYITGSNAYVLSSDLATLIGGRYVEMRVQPLSFSEYLSFSSYYDVRFPNEDSAFAEYLRYGGMPALFHLKERDQDRIAQLLRTVYETIILNDVVERTKIGDVDLLSKLVRYVFTTSGSLFSANKIANTLTSYGRKTRIETVEAYLRALVDALILHACEQVGLSGKDILRPQRKFYPVDTGLRNLASGFVSGDIGFQIENVVYNELLRRGWSVTVGSLRAGEVDFVVERAQKRMYIQVMESLVDQGVFEREISSLLLIGDSWPKFILTADRLRCGVTEEGVAIVNVIDWLLGR</sequence>
<feature type="domain" description="AAA" evidence="1">
    <location>
        <begin position="21"/>
        <end position="154"/>
    </location>
</feature>
<dbReference type="Proteomes" id="UP000468668">
    <property type="component" value="Unassembled WGS sequence"/>
</dbReference>
<dbReference type="PANTHER" id="PTHR33295">
    <property type="entry name" value="ATPASE"/>
    <property type="match status" value="1"/>
</dbReference>
<dbReference type="AlphaFoldDB" id="A0A6N6NK80"/>
<keyword evidence="3" id="KW-0067">ATP-binding</keyword>
<protein>
    <submittedName>
        <fullName evidence="3">ATP-binding protein</fullName>
    </submittedName>
</protein>
<keyword evidence="4" id="KW-1185">Reference proteome</keyword>
<dbReference type="GeneID" id="98658474"/>
<dbReference type="InterPro" id="IPR025420">
    <property type="entry name" value="DUF4143"/>
</dbReference>
<feature type="domain" description="DUF4143" evidence="2">
    <location>
        <begin position="208"/>
        <end position="354"/>
    </location>
</feature>
<comment type="caution">
    <text evidence="3">The sequence shown here is derived from an EMBL/GenBank/DDBJ whole genome shotgun (WGS) entry which is preliminary data.</text>
</comment>
<dbReference type="Pfam" id="PF13173">
    <property type="entry name" value="AAA_14"/>
    <property type="match status" value="1"/>
</dbReference>
<evidence type="ECO:0000259" key="1">
    <source>
        <dbReference type="Pfam" id="PF13173"/>
    </source>
</evidence>
<evidence type="ECO:0000313" key="4">
    <source>
        <dbReference type="Proteomes" id="UP000468668"/>
    </source>
</evidence>
<dbReference type="InterPro" id="IPR041682">
    <property type="entry name" value="AAA_14"/>
</dbReference>
<dbReference type="InterPro" id="IPR027417">
    <property type="entry name" value="P-loop_NTPase"/>
</dbReference>
<dbReference type="Pfam" id="PF13635">
    <property type="entry name" value="DUF4143"/>
    <property type="match status" value="1"/>
</dbReference>
<keyword evidence="3" id="KW-0547">Nucleotide-binding</keyword>
<accession>A0A6N6NK80</accession>
<dbReference type="RefSeq" id="WP_158050127.1">
    <property type="nucleotide sequence ID" value="NZ_WAJR01000025.1"/>
</dbReference>
<dbReference type="PANTHER" id="PTHR33295:SF20">
    <property type="entry name" value="ATPASE"/>
    <property type="match status" value="1"/>
</dbReference>
<evidence type="ECO:0000313" key="3">
    <source>
        <dbReference type="EMBL" id="KAB1638006.1"/>
    </source>
</evidence>
<name>A0A6N6NK80_9ACTN</name>
<gene>
    <name evidence="3" type="ORF">F8C90_08640</name>
</gene>
<dbReference type="GO" id="GO:0005524">
    <property type="term" value="F:ATP binding"/>
    <property type="evidence" value="ECO:0007669"/>
    <property type="project" value="UniProtKB-KW"/>
</dbReference>
<dbReference type="SUPFAM" id="SSF52540">
    <property type="entry name" value="P-loop containing nucleoside triphosphate hydrolases"/>
    <property type="match status" value="1"/>
</dbReference>
<proteinExistence type="predicted"/>
<dbReference type="OrthoDB" id="9801684at2"/>
<reference evidence="3 4" key="1">
    <citation type="submission" date="2019-09" db="EMBL/GenBank/DDBJ databases">
        <title>Whole genome shotgun sequencing (WGS) of Ellagibacter isourolithinifaciens DSM 104140(T) and Adlercreutzia muris DSM 29508(T).</title>
        <authorList>
            <person name="Stoll D.A."/>
            <person name="Danylec N."/>
            <person name="Huch M."/>
        </authorList>
    </citation>
    <scope>NUCLEOTIDE SEQUENCE [LARGE SCALE GENOMIC DNA]</scope>
    <source>
        <strain evidence="3 4">DSM 104140</strain>
    </source>
</reference>